<reference evidence="3" key="1">
    <citation type="submission" date="2019-10" db="EMBL/GenBank/DDBJ databases">
        <title>Lacipirellula parvula gen. nov., sp. nov., representing a lineage of planctomycetes widespread in freshwater anoxic habitats, and description of the family Lacipirellulaceae.</title>
        <authorList>
            <person name="Dedysh S.N."/>
            <person name="Kulichevskaya I.S."/>
            <person name="Beletsky A.V."/>
            <person name="Rakitin A.L."/>
            <person name="Mardanov A.V."/>
            <person name="Ivanova A.A."/>
            <person name="Saltykova V.X."/>
            <person name="Rijpstra W.I.C."/>
            <person name="Sinninghe Damste J.S."/>
            <person name="Ravin N.V."/>
        </authorList>
    </citation>
    <scope>NUCLEOTIDE SEQUENCE [LARGE SCALE GENOMIC DNA]</scope>
    <source>
        <strain evidence="3">PX69</strain>
    </source>
</reference>
<keyword evidence="1" id="KW-0175">Coiled coil</keyword>
<dbReference type="EMBL" id="AP021861">
    <property type="protein sequence ID" value="BBO35542.1"/>
    <property type="molecule type" value="Genomic_DNA"/>
</dbReference>
<feature type="coiled-coil region" evidence="1">
    <location>
        <begin position="131"/>
        <end position="159"/>
    </location>
</feature>
<dbReference type="RefSeq" id="WP_152100903.1">
    <property type="nucleotide sequence ID" value="NZ_AP021861.1"/>
</dbReference>
<accession>A0A5K7XHL7</accession>
<dbReference type="KEGG" id="lpav:PLANPX_5154"/>
<dbReference type="AlphaFoldDB" id="A0A5K7XHL7"/>
<protein>
    <submittedName>
        <fullName evidence="2">Uncharacterized protein</fullName>
    </submittedName>
</protein>
<evidence type="ECO:0000313" key="2">
    <source>
        <dbReference type="EMBL" id="BBO35542.1"/>
    </source>
</evidence>
<gene>
    <name evidence="2" type="ORF">PLANPX_5154</name>
</gene>
<evidence type="ECO:0000313" key="3">
    <source>
        <dbReference type="Proteomes" id="UP000326837"/>
    </source>
</evidence>
<name>A0A5K7XHL7_9BACT</name>
<organism evidence="2 3">
    <name type="scientific">Lacipirellula parvula</name>
    <dbReference type="NCBI Taxonomy" id="2650471"/>
    <lineage>
        <taxon>Bacteria</taxon>
        <taxon>Pseudomonadati</taxon>
        <taxon>Planctomycetota</taxon>
        <taxon>Planctomycetia</taxon>
        <taxon>Pirellulales</taxon>
        <taxon>Lacipirellulaceae</taxon>
        <taxon>Lacipirellula</taxon>
    </lineage>
</organism>
<sequence>MILTYQSVDQLWTVCHSEQIFCHRATKPQALAAVVAAFPELPLADIEAAFENPADPQTFRATLQAATQSTLAAVEDATEQLSESAELARIKALVTLTHAAVSDMTAAIERENDTRAAETKVNAERLAAFKAEQAKQAAAAEQKRLAVIAQQQRKAAEADKARDLKAGRLRDGTVEVTENHFTTIDGNVRKVRRVVARYAAGETLPPGVEAML</sequence>
<keyword evidence="3" id="KW-1185">Reference proteome</keyword>
<evidence type="ECO:0000256" key="1">
    <source>
        <dbReference type="SAM" id="Coils"/>
    </source>
</evidence>
<dbReference type="Proteomes" id="UP000326837">
    <property type="component" value="Chromosome"/>
</dbReference>
<proteinExistence type="predicted"/>